<sequence length="107" mass="11684">MQIIPVQHPDGEAAHDVLTLDEAALRAVTDPWKRARLADELAAHLQQRFVAVLDVRRDAVHELVIQLGTARSRVARYLGLSATRIGQLLTSRTVSRAARTAKGGEVA</sequence>
<evidence type="ECO:0000313" key="1">
    <source>
        <dbReference type="EMBL" id="GIF08880.1"/>
    </source>
</evidence>
<dbReference type="EMBL" id="BOMW01000069">
    <property type="protein sequence ID" value="GIF08880.1"/>
    <property type="molecule type" value="Genomic_DNA"/>
</dbReference>
<keyword evidence="2" id="KW-1185">Reference proteome</keyword>
<protein>
    <submittedName>
        <fullName evidence="1">Uncharacterized protein</fullName>
    </submittedName>
</protein>
<accession>A0A919NE16</accession>
<comment type="caution">
    <text evidence="1">The sequence shown here is derived from an EMBL/GenBank/DDBJ whole genome shotgun (WGS) entry which is preliminary data.</text>
</comment>
<dbReference type="AlphaFoldDB" id="A0A919NE16"/>
<proteinExistence type="predicted"/>
<dbReference type="Proteomes" id="UP000629619">
    <property type="component" value="Unassembled WGS sequence"/>
</dbReference>
<gene>
    <name evidence="1" type="ORF">Asi03nite_64180</name>
</gene>
<reference evidence="1" key="1">
    <citation type="submission" date="2021-01" db="EMBL/GenBank/DDBJ databases">
        <title>Whole genome shotgun sequence of Actinoplanes siamensis NBRC 109076.</title>
        <authorList>
            <person name="Komaki H."/>
            <person name="Tamura T."/>
        </authorList>
    </citation>
    <scope>NUCLEOTIDE SEQUENCE</scope>
    <source>
        <strain evidence="1">NBRC 109076</strain>
    </source>
</reference>
<dbReference type="RefSeq" id="WP_203684219.1">
    <property type="nucleotide sequence ID" value="NZ_BOMW01000069.1"/>
</dbReference>
<name>A0A919NE16_9ACTN</name>
<evidence type="ECO:0000313" key="2">
    <source>
        <dbReference type="Proteomes" id="UP000629619"/>
    </source>
</evidence>
<organism evidence="1 2">
    <name type="scientific">Actinoplanes siamensis</name>
    <dbReference type="NCBI Taxonomy" id="1223317"/>
    <lineage>
        <taxon>Bacteria</taxon>
        <taxon>Bacillati</taxon>
        <taxon>Actinomycetota</taxon>
        <taxon>Actinomycetes</taxon>
        <taxon>Micromonosporales</taxon>
        <taxon>Micromonosporaceae</taxon>
        <taxon>Actinoplanes</taxon>
    </lineage>
</organism>